<protein>
    <submittedName>
        <fullName evidence="3">Uncharacterized protein</fullName>
    </submittedName>
</protein>
<gene>
    <name evidence="3" type="ORF">LTR69_011400</name>
</gene>
<dbReference type="PRINTS" id="PR00081">
    <property type="entry name" value="GDHRDH"/>
</dbReference>
<comment type="caution">
    <text evidence="3">The sequence shown here is derived from an EMBL/GenBank/DDBJ whole genome shotgun (WGS) entry which is preliminary data.</text>
</comment>
<comment type="similarity">
    <text evidence="1">Belongs to the short-chain dehydrogenases/reductases (SDR) family.</text>
</comment>
<organism evidence="3 4">
    <name type="scientific">Exophiala sideris</name>
    <dbReference type="NCBI Taxonomy" id="1016849"/>
    <lineage>
        <taxon>Eukaryota</taxon>
        <taxon>Fungi</taxon>
        <taxon>Dikarya</taxon>
        <taxon>Ascomycota</taxon>
        <taxon>Pezizomycotina</taxon>
        <taxon>Eurotiomycetes</taxon>
        <taxon>Chaetothyriomycetidae</taxon>
        <taxon>Chaetothyriales</taxon>
        <taxon>Herpotrichiellaceae</taxon>
        <taxon>Exophiala</taxon>
    </lineage>
</organism>
<dbReference type="SUPFAM" id="SSF51735">
    <property type="entry name" value="NAD(P)-binding Rossmann-fold domains"/>
    <property type="match status" value="1"/>
</dbReference>
<dbReference type="EMBL" id="JAVRRF010000060">
    <property type="protein sequence ID" value="KAK5048412.1"/>
    <property type="molecule type" value="Genomic_DNA"/>
</dbReference>
<dbReference type="Gene3D" id="3.40.50.720">
    <property type="entry name" value="NAD(P)-binding Rossmann-like Domain"/>
    <property type="match status" value="1"/>
</dbReference>
<dbReference type="InterPro" id="IPR036291">
    <property type="entry name" value="NAD(P)-bd_dom_sf"/>
</dbReference>
<sequence>MTNPSFEDHALVMNVNYDGIVYTVSAATAAIVKAKGAIVLIGTQCIGSANVPPSSLDPVAFQSNMIAPGTIQTPMYAPEKLGPEAMAMDAELRGRTPIKRIGTADEVANVARLLLSDDASYITGAVIVVDGGLTV</sequence>
<keyword evidence="2" id="KW-0560">Oxidoreductase</keyword>
<accession>A0ABR0IUA7</accession>
<reference evidence="3 4" key="1">
    <citation type="submission" date="2023-08" db="EMBL/GenBank/DDBJ databases">
        <title>Black Yeasts Isolated from many extreme environments.</title>
        <authorList>
            <person name="Coleine C."/>
            <person name="Stajich J.E."/>
            <person name="Selbmann L."/>
        </authorList>
    </citation>
    <scope>NUCLEOTIDE SEQUENCE [LARGE SCALE GENOMIC DNA]</scope>
    <source>
        <strain evidence="3 4">CCFEE 6328</strain>
    </source>
</reference>
<proteinExistence type="inferred from homology"/>
<dbReference type="InterPro" id="IPR002347">
    <property type="entry name" value="SDR_fam"/>
</dbReference>
<dbReference type="PANTHER" id="PTHR24321:SF8">
    <property type="entry name" value="ESTRADIOL 17-BETA-DEHYDROGENASE 8-RELATED"/>
    <property type="match status" value="1"/>
</dbReference>
<evidence type="ECO:0000256" key="2">
    <source>
        <dbReference type="ARBA" id="ARBA00023002"/>
    </source>
</evidence>
<keyword evidence="4" id="KW-1185">Reference proteome</keyword>
<dbReference type="PANTHER" id="PTHR24321">
    <property type="entry name" value="DEHYDROGENASES, SHORT CHAIN"/>
    <property type="match status" value="1"/>
</dbReference>
<evidence type="ECO:0000313" key="4">
    <source>
        <dbReference type="Proteomes" id="UP001345691"/>
    </source>
</evidence>
<dbReference type="Proteomes" id="UP001345691">
    <property type="component" value="Unassembled WGS sequence"/>
</dbReference>
<dbReference type="Pfam" id="PF13561">
    <property type="entry name" value="adh_short_C2"/>
    <property type="match status" value="1"/>
</dbReference>
<name>A0ABR0IUA7_9EURO</name>
<evidence type="ECO:0000256" key="1">
    <source>
        <dbReference type="ARBA" id="ARBA00006484"/>
    </source>
</evidence>
<evidence type="ECO:0000313" key="3">
    <source>
        <dbReference type="EMBL" id="KAK5048412.1"/>
    </source>
</evidence>